<dbReference type="Gene3D" id="2.80.10.50">
    <property type="match status" value="1"/>
</dbReference>
<proteinExistence type="inferred from homology"/>
<organism evidence="4 5">
    <name type="scientific">Canavalia gladiata</name>
    <name type="common">Sword bean</name>
    <name type="synonym">Dolichos gladiatus</name>
    <dbReference type="NCBI Taxonomy" id="3824"/>
    <lineage>
        <taxon>Eukaryota</taxon>
        <taxon>Viridiplantae</taxon>
        <taxon>Streptophyta</taxon>
        <taxon>Embryophyta</taxon>
        <taxon>Tracheophyta</taxon>
        <taxon>Spermatophyta</taxon>
        <taxon>Magnoliopsida</taxon>
        <taxon>eudicotyledons</taxon>
        <taxon>Gunneridae</taxon>
        <taxon>Pentapetalae</taxon>
        <taxon>rosids</taxon>
        <taxon>fabids</taxon>
        <taxon>Fabales</taxon>
        <taxon>Fabaceae</taxon>
        <taxon>Papilionoideae</taxon>
        <taxon>50 kb inversion clade</taxon>
        <taxon>NPAAA clade</taxon>
        <taxon>indigoferoid/millettioid clade</taxon>
        <taxon>Phaseoleae</taxon>
        <taxon>Canavalia</taxon>
    </lineage>
</organism>
<name>A0AAN9KET6_CANGL</name>
<dbReference type="SMART" id="SM00452">
    <property type="entry name" value="STI"/>
    <property type="match status" value="1"/>
</dbReference>
<dbReference type="PANTHER" id="PTHR33107:SF81">
    <property type="entry name" value="TRYPSIN INHIBITOR A"/>
    <property type="match status" value="1"/>
</dbReference>
<feature type="signal peptide" evidence="3">
    <location>
        <begin position="1"/>
        <end position="16"/>
    </location>
</feature>
<dbReference type="Proteomes" id="UP001367508">
    <property type="component" value="Unassembled WGS sequence"/>
</dbReference>
<dbReference type="PROSITE" id="PS00283">
    <property type="entry name" value="SOYBEAN_KUNITZ"/>
    <property type="match status" value="1"/>
</dbReference>
<dbReference type="CDD" id="cd00178">
    <property type="entry name" value="beta-trefoil_STI"/>
    <property type="match status" value="1"/>
</dbReference>
<dbReference type="InterPro" id="IPR002160">
    <property type="entry name" value="Prot_inh_Kunz-lg"/>
</dbReference>
<comment type="similarity">
    <text evidence="1">Belongs to the protease inhibitor I3 (leguminous Kunitz-type inhibitor) family.</text>
</comment>
<evidence type="ECO:0000256" key="2">
    <source>
        <dbReference type="ARBA" id="ARBA00023157"/>
    </source>
</evidence>
<comment type="caution">
    <text evidence="4">The sequence shown here is derived from an EMBL/GenBank/DDBJ whole genome shotgun (WGS) entry which is preliminary data.</text>
</comment>
<feature type="chain" id="PRO_5042832132" evidence="3">
    <location>
        <begin position="17"/>
        <end position="195"/>
    </location>
</feature>
<dbReference type="PANTHER" id="PTHR33107">
    <property type="entry name" value="KUNITZ TRYPSIN INHIBITOR 2"/>
    <property type="match status" value="1"/>
</dbReference>
<reference evidence="4 5" key="1">
    <citation type="submission" date="2024-01" db="EMBL/GenBank/DDBJ databases">
        <title>The genomes of 5 underutilized Papilionoideae crops provide insights into root nodulation and disease resistanc.</title>
        <authorList>
            <person name="Jiang F."/>
        </authorList>
    </citation>
    <scope>NUCLEOTIDE SEQUENCE [LARGE SCALE GENOMIC DNA]</scope>
    <source>
        <strain evidence="4">LVBAO_FW01</strain>
        <tissue evidence="4">Leaves</tissue>
    </source>
</reference>
<accession>A0AAN9KET6</accession>
<dbReference type="InterPro" id="IPR056368">
    <property type="entry name" value="KTI1"/>
</dbReference>
<dbReference type="InterPro" id="IPR011065">
    <property type="entry name" value="Kunitz_inhibitor_STI-like_sf"/>
</dbReference>
<keyword evidence="5" id="KW-1185">Reference proteome</keyword>
<protein>
    <submittedName>
        <fullName evidence="4">Uncharacterized protein</fullName>
    </submittedName>
</protein>
<keyword evidence="2" id="KW-1015">Disulfide bond</keyword>
<keyword evidence="3" id="KW-0732">Signal</keyword>
<gene>
    <name evidence="4" type="ORF">VNO77_33755</name>
</gene>
<evidence type="ECO:0000313" key="4">
    <source>
        <dbReference type="EMBL" id="KAK7315218.1"/>
    </source>
</evidence>
<dbReference type="EMBL" id="JAYMYQ010000008">
    <property type="protein sequence ID" value="KAK7315218.1"/>
    <property type="molecule type" value="Genomic_DNA"/>
</dbReference>
<evidence type="ECO:0000256" key="3">
    <source>
        <dbReference type="SAM" id="SignalP"/>
    </source>
</evidence>
<evidence type="ECO:0000313" key="5">
    <source>
        <dbReference type="Proteomes" id="UP001367508"/>
    </source>
</evidence>
<dbReference type="SUPFAM" id="SSF50386">
    <property type="entry name" value="STI-like"/>
    <property type="match status" value="1"/>
</dbReference>
<dbReference type="GO" id="GO:0004866">
    <property type="term" value="F:endopeptidase inhibitor activity"/>
    <property type="evidence" value="ECO:0007669"/>
    <property type="project" value="InterPro"/>
</dbReference>
<evidence type="ECO:0000256" key="1">
    <source>
        <dbReference type="ARBA" id="ARBA00005440"/>
    </source>
</evidence>
<sequence>MFLLLAFTINFNFAIANDVHDIDDNLIQNGGIYYILSGFQNGNNGGVTAASIGPNQPRSIVQTPSTNSNAPPVVIVNLNNTSIINTDDFTSIHFTDHISGCKSPSDWVIVNDESAKVWYVGFTCDGEKPSNQIKKGRFQIKEYNSNYKLSFCSETNLTSCDEIGIYVDSAKNKRLAIGSSISTFPVKFKEYHFRK</sequence>
<dbReference type="AlphaFoldDB" id="A0AAN9KET6"/>
<dbReference type="Pfam" id="PF00197">
    <property type="entry name" value="Kunitz_legume"/>
    <property type="match status" value="1"/>
</dbReference>